<proteinExistence type="predicted"/>
<dbReference type="InParanoid" id="A0A6P7GXF8"/>
<dbReference type="PANTHER" id="PTHR36688:SF1">
    <property type="entry name" value="ENDONUCLEASE_EXONUCLEASE_PHOSPHATASE DOMAIN-CONTAINING PROTEIN"/>
    <property type="match status" value="1"/>
</dbReference>
<feature type="non-terminal residue" evidence="1">
    <location>
        <position position="161"/>
    </location>
</feature>
<dbReference type="PANTHER" id="PTHR36688">
    <property type="entry name" value="ENDO/EXONUCLEASE/PHOSPHATASE DOMAIN-CONTAINING PROTEIN"/>
    <property type="match status" value="1"/>
</dbReference>
<accession>A0A6P7GXF8</accession>
<name>A0A6P7GXF8_DIAVI</name>
<organism evidence="1">
    <name type="scientific">Diabrotica virgifera virgifera</name>
    <name type="common">western corn rootworm</name>
    <dbReference type="NCBI Taxonomy" id="50390"/>
    <lineage>
        <taxon>Eukaryota</taxon>
        <taxon>Metazoa</taxon>
        <taxon>Ecdysozoa</taxon>
        <taxon>Arthropoda</taxon>
        <taxon>Hexapoda</taxon>
        <taxon>Insecta</taxon>
        <taxon>Pterygota</taxon>
        <taxon>Neoptera</taxon>
        <taxon>Endopterygota</taxon>
        <taxon>Coleoptera</taxon>
        <taxon>Polyphaga</taxon>
        <taxon>Cucujiformia</taxon>
        <taxon>Chrysomeloidea</taxon>
        <taxon>Chrysomelidae</taxon>
        <taxon>Galerucinae</taxon>
        <taxon>Diabroticina</taxon>
        <taxon>Diabroticites</taxon>
        <taxon>Diabrotica</taxon>
    </lineage>
</organism>
<reference evidence="1" key="1">
    <citation type="submission" date="2025-08" db="UniProtKB">
        <authorList>
            <consortium name="RefSeq"/>
        </authorList>
    </citation>
    <scope>IDENTIFICATION</scope>
    <source>
        <tissue evidence="1">Whole insect</tissue>
    </source>
</reference>
<gene>
    <name evidence="1" type="primary">LOC114347680</name>
</gene>
<dbReference type="RefSeq" id="XP_028154149.1">
    <property type="nucleotide sequence ID" value="XM_028298348.1"/>
</dbReference>
<protein>
    <submittedName>
        <fullName evidence="1">Uncharacterized protein LOC114347680</fullName>
    </submittedName>
</protein>
<evidence type="ECO:0000313" key="1">
    <source>
        <dbReference type="RefSeq" id="XP_028154149.1"/>
    </source>
</evidence>
<dbReference type="InterPro" id="IPR052560">
    <property type="entry name" value="RdDP_mobile_element"/>
</dbReference>
<sequence>MTKYTEEYSKDPFSEVTAEIGERLQQILSASRQERWSETLSKMDMTHSSKQAWNMIKKLNGDPTEVKEPCAITPNQIAHQLLLNGKTNNRCKTPKIIRTQDQETTLLRNPFTIEELKNGIDCMKNGKSPGVDEILTEQIKHFGQKARQWVLDLFNSKSLKM</sequence>
<dbReference type="AlphaFoldDB" id="A0A6P7GXF8"/>